<name>A0AAN7ACD0_9PEZI</name>
<sequence>MKLSLLFQAAVASAAAIAKRDVVFKIRDFSATCVPHSALCFYSFNMFQPGTMDTLGYDCAASGVGGGVIGLPEVKQGTCPPSSRTFDAIPSEDGLTLIGRVQVSRLSYTTGSYFIPKDHIQVIKGVTPTGDYTAYVGPKDFDLERLDI</sequence>
<dbReference type="EMBL" id="MU864549">
    <property type="protein sequence ID" value="KAK4183426.1"/>
    <property type="molecule type" value="Genomic_DNA"/>
</dbReference>
<protein>
    <recommendedName>
        <fullName evidence="4">Hypersensitive response-inducing protein</fullName>
    </recommendedName>
</protein>
<evidence type="ECO:0000256" key="1">
    <source>
        <dbReference type="SAM" id="SignalP"/>
    </source>
</evidence>
<dbReference type="AlphaFoldDB" id="A0AAN7ACD0"/>
<keyword evidence="3" id="KW-1185">Reference proteome</keyword>
<reference evidence="2" key="1">
    <citation type="journal article" date="2023" name="Mol. Phylogenet. Evol.">
        <title>Genome-scale phylogeny and comparative genomics of the fungal order Sordariales.</title>
        <authorList>
            <person name="Hensen N."/>
            <person name="Bonometti L."/>
            <person name="Westerberg I."/>
            <person name="Brannstrom I.O."/>
            <person name="Guillou S."/>
            <person name="Cros-Aarteil S."/>
            <person name="Calhoun S."/>
            <person name="Haridas S."/>
            <person name="Kuo A."/>
            <person name="Mondo S."/>
            <person name="Pangilinan J."/>
            <person name="Riley R."/>
            <person name="LaButti K."/>
            <person name="Andreopoulos B."/>
            <person name="Lipzen A."/>
            <person name="Chen C."/>
            <person name="Yan M."/>
            <person name="Daum C."/>
            <person name="Ng V."/>
            <person name="Clum A."/>
            <person name="Steindorff A."/>
            <person name="Ohm R.A."/>
            <person name="Martin F."/>
            <person name="Silar P."/>
            <person name="Natvig D.O."/>
            <person name="Lalanne C."/>
            <person name="Gautier V."/>
            <person name="Ament-Velasquez S.L."/>
            <person name="Kruys A."/>
            <person name="Hutchinson M.I."/>
            <person name="Powell A.J."/>
            <person name="Barry K."/>
            <person name="Miller A.N."/>
            <person name="Grigoriev I.V."/>
            <person name="Debuchy R."/>
            <person name="Gladieux P."/>
            <person name="Hiltunen Thoren M."/>
            <person name="Johannesson H."/>
        </authorList>
    </citation>
    <scope>NUCLEOTIDE SEQUENCE</scope>
    <source>
        <strain evidence="2">PSN309</strain>
    </source>
</reference>
<gene>
    <name evidence="2" type="ORF">QBC35DRAFT_112978</name>
</gene>
<feature type="chain" id="PRO_5042902272" description="Hypersensitive response-inducing protein" evidence="1">
    <location>
        <begin position="17"/>
        <end position="148"/>
    </location>
</feature>
<evidence type="ECO:0008006" key="4">
    <source>
        <dbReference type="Google" id="ProtNLM"/>
    </source>
</evidence>
<organism evidence="2 3">
    <name type="scientific">Podospora australis</name>
    <dbReference type="NCBI Taxonomy" id="1536484"/>
    <lineage>
        <taxon>Eukaryota</taxon>
        <taxon>Fungi</taxon>
        <taxon>Dikarya</taxon>
        <taxon>Ascomycota</taxon>
        <taxon>Pezizomycotina</taxon>
        <taxon>Sordariomycetes</taxon>
        <taxon>Sordariomycetidae</taxon>
        <taxon>Sordariales</taxon>
        <taxon>Podosporaceae</taxon>
        <taxon>Podospora</taxon>
    </lineage>
</organism>
<feature type="signal peptide" evidence="1">
    <location>
        <begin position="1"/>
        <end position="16"/>
    </location>
</feature>
<proteinExistence type="predicted"/>
<evidence type="ECO:0000313" key="3">
    <source>
        <dbReference type="Proteomes" id="UP001302126"/>
    </source>
</evidence>
<dbReference type="Proteomes" id="UP001302126">
    <property type="component" value="Unassembled WGS sequence"/>
</dbReference>
<reference evidence="2" key="2">
    <citation type="submission" date="2023-05" db="EMBL/GenBank/DDBJ databases">
        <authorList>
            <consortium name="Lawrence Berkeley National Laboratory"/>
            <person name="Steindorff A."/>
            <person name="Hensen N."/>
            <person name="Bonometti L."/>
            <person name="Westerberg I."/>
            <person name="Brannstrom I.O."/>
            <person name="Guillou S."/>
            <person name="Cros-Aarteil S."/>
            <person name="Calhoun S."/>
            <person name="Haridas S."/>
            <person name="Kuo A."/>
            <person name="Mondo S."/>
            <person name="Pangilinan J."/>
            <person name="Riley R."/>
            <person name="Labutti K."/>
            <person name="Andreopoulos B."/>
            <person name="Lipzen A."/>
            <person name="Chen C."/>
            <person name="Yanf M."/>
            <person name="Daum C."/>
            <person name="Ng V."/>
            <person name="Clum A."/>
            <person name="Ohm R."/>
            <person name="Martin F."/>
            <person name="Silar P."/>
            <person name="Natvig D."/>
            <person name="Lalanne C."/>
            <person name="Gautier V."/>
            <person name="Ament-Velasquez S.L."/>
            <person name="Kruys A."/>
            <person name="Hutchinson M.I."/>
            <person name="Powell A.J."/>
            <person name="Barry K."/>
            <person name="Miller A.N."/>
            <person name="Grigoriev I.V."/>
            <person name="Debuchy R."/>
            <person name="Gladieux P."/>
            <person name="Thoren M.H."/>
            <person name="Johannesson H."/>
        </authorList>
    </citation>
    <scope>NUCLEOTIDE SEQUENCE</scope>
    <source>
        <strain evidence="2">PSN309</strain>
    </source>
</reference>
<comment type="caution">
    <text evidence="2">The sequence shown here is derived from an EMBL/GenBank/DDBJ whole genome shotgun (WGS) entry which is preliminary data.</text>
</comment>
<evidence type="ECO:0000313" key="2">
    <source>
        <dbReference type="EMBL" id="KAK4183426.1"/>
    </source>
</evidence>
<accession>A0AAN7ACD0</accession>
<keyword evidence="1" id="KW-0732">Signal</keyword>